<dbReference type="AlphaFoldDB" id="A0A558ATY4"/>
<dbReference type="EMBL" id="VMSJ01000003">
    <property type="protein sequence ID" value="TVT27727.1"/>
    <property type="molecule type" value="Genomic_DNA"/>
</dbReference>
<keyword evidence="1" id="KW-0472">Membrane</keyword>
<keyword evidence="3" id="KW-1185">Reference proteome</keyword>
<protein>
    <submittedName>
        <fullName evidence="2">Uncharacterized protein</fullName>
    </submittedName>
</protein>
<dbReference type="RefSeq" id="WP_145288627.1">
    <property type="nucleotide sequence ID" value="NZ_VMSJ01000003.1"/>
</dbReference>
<sequence>MYRLIAMITTFIFIFIGGYTTSMVDESHRLVSGAVTGIAAVIPNAIVSARDRDGRRRRDRRE</sequence>
<proteinExistence type="predicted"/>
<evidence type="ECO:0000313" key="3">
    <source>
        <dbReference type="Proteomes" id="UP000315103"/>
    </source>
</evidence>
<organism evidence="2 3">
    <name type="scientific">Salinicoccus cyprini</name>
    <dbReference type="NCBI Taxonomy" id="2493691"/>
    <lineage>
        <taxon>Bacteria</taxon>
        <taxon>Bacillati</taxon>
        <taxon>Bacillota</taxon>
        <taxon>Bacilli</taxon>
        <taxon>Bacillales</taxon>
        <taxon>Staphylococcaceae</taxon>
        <taxon>Salinicoccus</taxon>
    </lineage>
</organism>
<feature type="transmembrane region" description="Helical" evidence="1">
    <location>
        <begin position="5"/>
        <end position="24"/>
    </location>
</feature>
<comment type="caution">
    <text evidence="2">The sequence shown here is derived from an EMBL/GenBank/DDBJ whole genome shotgun (WGS) entry which is preliminary data.</text>
</comment>
<reference evidence="2 3" key="1">
    <citation type="submission" date="2019-07" db="EMBL/GenBank/DDBJ databases">
        <title>Salinicoccus cyprini sp. nov., isolated from gastro-intestinal tract of mirror carp, Cyprinus carpio var. specularis, collected from Gobind Sagar Reservoir, Himachal Pradesh, India.</title>
        <authorList>
            <person name="Talwar C."/>
            <person name="Singh A.K."/>
            <person name="Lal R."/>
            <person name="Negi R.K."/>
        </authorList>
    </citation>
    <scope>NUCLEOTIDE SEQUENCE [LARGE SCALE GENOMIC DNA]</scope>
    <source>
        <strain evidence="2 3">CT19</strain>
    </source>
</reference>
<accession>A0A558ATY4</accession>
<name>A0A558ATY4_9STAP</name>
<evidence type="ECO:0000313" key="2">
    <source>
        <dbReference type="EMBL" id="TVT27727.1"/>
    </source>
</evidence>
<dbReference type="Proteomes" id="UP000315103">
    <property type="component" value="Unassembled WGS sequence"/>
</dbReference>
<keyword evidence="1" id="KW-1133">Transmembrane helix</keyword>
<keyword evidence="1" id="KW-0812">Transmembrane</keyword>
<evidence type="ECO:0000256" key="1">
    <source>
        <dbReference type="SAM" id="Phobius"/>
    </source>
</evidence>
<feature type="transmembrane region" description="Helical" evidence="1">
    <location>
        <begin position="30"/>
        <end position="49"/>
    </location>
</feature>
<gene>
    <name evidence="2" type="ORF">FO441_08450</name>
</gene>